<dbReference type="GO" id="GO:0004459">
    <property type="term" value="F:L-lactate dehydrogenase (NAD+) activity"/>
    <property type="evidence" value="ECO:0007669"/>
    <property type="project" value="TreeGrafter"/>
</dbReference>
<evidence type="ECO:0000313" key="3">
    <source>
        <dbReference type="Proteomes" id="UP000594638"/>
    </source>
</evidence>
<protein>
    <submittedName>
        <fullName evidence="2">L-lactate dehydrogenase B-like</fullName>
    </submittedName>
</protein>
<keyword evidence="3" id="KW-1185">Reference proteome</keyword>
<proteinExistence type="predicted"/>
<feature type="domain" description="Lactate/malate dehydrogenase C-terminal" evidence="1">
    <location>
        <begin position="4"/>
        <end position="61"/>
    </location>
</feature>
<comment type="caution">
    <text evidence="2">The sequence shown here is derived from an EMBL/GenBank/DDBJ whole genome shotgun (WGS) entry which is preliminary data.</text>
</comment>
<name>A0A8S0U9R8_OLEEU</name>
<dbReference type="EMBL" id="CACTIH010007515">
    <property type="protein sequence ID" value="CAA3014968.1"/>
    <property type="molecule type" value="Genomic_DNA"/>
</dbReference>
<organism evidence="2 3">
    <name type="scientific">Olea europaea subsp. europaea</name>
    <dbReference type="NCBI Taxonomy" id="158383"/>
    <lineage>
        <taxon>Eukaryota</taxon>
        <taxon>Viridiplantae</taxon>
        <taxon>Streptophyta</taxon>
        <taxon>Embryophyta</taxon>
        <taxon>Tracheophyta</taxon>
        <taxon>Spermatophyta</taxon>
        <taxon>Magnoliopsida</taxon>
        <taxon>eudicotyledons</taxon>
        <taxon>Gunneridae</taxon>
        <taxon>Pentapetalae</taxon>
        <taxon>asterids</taxon>
        <taxon>lamiids</taxon>
        <taxon>Lamiales</taxon>
        <taxon>Oleaceae</taxon>
        <taxon>Oleeae</taxon>
        <taxon>Olea</taxon>
    </lineage>
</organism>
<dbReference type="OrthoDB" id="5405561at2759"/>
<dbReference type="InterPro" id="IPR015955">
    <property type="entry name" value="Lactate_DH/Glyco_Ohase_4_C"/>
</dbReference>
<dbReference type="PANTHER" id="PTHR43128:SF16">
    <property type="entry name" value="L-LACTATE DEHYDROGENASE"/>
    <property type="match status" value="1"/>
</dbReference>
<dbReference type="Gramene" id="OE9A045592T1">
    <property type="protein sequence ID" value="OE9A045592C1"/>
    <property type="gene ID" value="OE9A045592"/>
</dbReference>
<reference evidence="2 3" key="1">
    <citation type="submission" date="2019-12" db="EMBL/GenBank/DDBJ databases">
        <authorList>
            <person name="Alioto T."/>
            <person name="Alioto T."/>
            <person name="Gomez Garrido J."/>
        </authorList>
    </citation>
    <scope>NUCLEOTIDE SEQUENCE [LARGE SCALE GENOMIC DNA]</scope>
</reference>
<dbReference type="GO" id="GO:0006089">
    <property type="term" value="P:lactate metabolic process"/>
    <property type="evidence" value="ECO:0007669"/>
    <property type="project" value="TreeGrafter"/>
</dbReference>
<dbReference type="PANTHER" id="PTHR43128">
    <property type="entry name" value="L-2-HYDROXYCARBOXYLATE DEHYDROGENASE (NAD(P)(+))"/>
    <property type="match status" value="1"/>
</dbReference>
<dbReference type="SUPFAM" id="SSF56327">
    <property type="entry name" value="LDH C-terminal domain-like"/>
    <property type="match status" value="1"/>
</dbReference>
<dbReference type="Proteomes" id="UP000594638">
    <property type="component" value="Unassembled WGS sequence"/>
</dbReference>
<evidence type="ECO:0000313" key="2">
    <source>
        <dbReference type="EMBL" id="CAA3014968.1"/>
    </source>
</evidence>
<accession>A0A8S0U9R8</accession>
<gene>
    <name evidence="2" type="ORF">OLEA9_A045592</name>
</gene>
<dbReference type="Gene3D" id="3.90.110.10">
    <property type="entry name" value="Lactate dehydrogenase/glycoside hydrolase, family 4, C-terminal"/>
    <property type="match status" value="1"/>
</dbReference>
<dbReference type="InterPro" id="IPR022383">
    <property type="entry name" value="Lactate/malate_DH_C"/>
</dbReference>
<dbReference type="AlphaFoldDB" id="A0A8S0U9R8"/>
<sequence length="68" mass="7631">DQRRVHPVSVLTKGFYKIEDGEVFLNLPALLGKNGVLGVTNVHLTDEEARRVRDSANTILEMQSKLKI</sequence>
<feature type="non-terminal residue" evidence="2">
    <location>
        <position position="1"/>
    </location>
</feature>
<dbReference type="Pfam" id="PF02866">
    <property type="entry name" value="Ldh_1_C"/>
    <property type="match status" value="1"/>
</dbReference>
<evidence type="ECO:0000259" key="1">
    <source>
        <dbReference type="Pfam" id="PF02866"/>
    </source>
</evidence>